<gene>
    <name evidence="1" type="ORF">SAMN02745146_0070</name>
</gene>
<sequence length="227" mass="25794">MGKSISIHELDKKHYPLMPLSEEWQQYIGHPEIGFRMLVWGESGHGKTTFVVKLCKELAQHGKVYYNSIEQGEGASIQKVMRLCNVTADCKPGSFMLGDRDSYQEMWDKLAKPRQRVRFVVIDSLQYISLTKDQYKQLTETFPRIALIIISWSEGSGQPKGDTAKSIRYMVDIKTQVKKGVARSDSRFGATVPYQVIPWEEKERAPAARGQKLLDVGQQQLALVENG</sequence>
<evidence type="ECO:0008006" key="3">
    <source>
        <dbReference type="Google" id="ProtNLM"/>
    </source>
</evidence>
<dbReference type="Proteomes" id="UP000184418">
    <property type="component" value="Unassembled WGS sequence"/>
</dbReference>
<organism evidence="1 2">
    <name type="scientific">Hymenobacter daecheongensis DSM 21074</name>
    <dbReference type="NCBI Taxonomy" id="1121955"/>
    <lineage>
        <taxon>Bacteria</taxon>
        <taxon>Pseudomonadati</taxon>
        <taxon>Bacteroidota</taxon>
        <taxon>Cytophagia</taxon>
        <taxon>Cytophagales</taxon>
        <taxon>Hymenobacteraceae</taxon>
        <taxon>Hymenobacter</taxon>
    </lineage>
</organism>
<protein>
    <recommendedName>
        <fullName evidence="3">AAA+ ATPase domain-containing protein</fullName>
    </recommendedName>
</protein>
<dbReference type="SUPFAM" id="SSF52540">
    <property type="entry name" value="P-loop containing nucleoside triphosphate hydrolases"/>
    <property type="match status" value="1"/>
</dbReference>
<evidence type="ECO:0000313" key="2">
    <source>
        <dbReference type="Proteomes" id="UP000184418"/>
    </source>
</evidence>
<dbReference type="InterPro" id="IPR027417">
    <property type="entry name" value="P-loop_NTPase"/>
</dbReference>
<dbReference type="OrthoDB" id="796468at2"/>
<reference evidence="1 2" key="1">
    <citation type="submission" date="2016-11" db="EMBL/GenBank/DDBJ databases">
        <authorList>
            <person name="Jaros S."/>
            <person name="Januszkiewicz K."/>
            <person name="Wedrychowicz H."/>
        </authorList>
    </citation>
    <scope>NUCLEOTIDE SEQUENCE [LARGE SCALE GENOMIC DNA]</scope>
    <source>
        <strain evidence="1 2">DSM 21074</strain>
    </source>
</reference>
<dbReference type="EMBL" id="FQYN01000010">
    <property type="protein sequence ID" value="SHJ75197.1"/>
    <property type="molecule type" value="Genomic_DNA"/>
</dbReference>
<dbReference type="STRING" id="1121955.SAMN02745146_0070"/>
<dbReference type="RefSeq" id="WP_073112243.1">
    <property type="nucleotide sequence ID" value="NZ_FQYN01000010.1"/>
</dbReference>
<evidence type="ECO:0000313" key="1">
    <source>
        <dbReference type="EMBL" id="SHJ75197.1"/>
    </source>
</evidence>
<proteinExistence type="predicted"/>
<keyword evidence="2" id="KW-1185">Reference proteome</keyword>
<name>A0A1M6LVE3_9BACT</name>
<dbReference type="AlphaFoldDB" id="A0A1M6LVE3"/>
<accession>A0A1M6LVE3</accession>
<dbReference type="Gene3D" id="3.40.50.300">
    <property type="entry name" value="P-loop containing nucleotide triphosphate hydrolases"/>
    <property type="match status" value="1"/>
</dbReference>